<dbReference type="SUPFAM" id="SSF51110">
    <property type="entry name" value="alpha-D-mannose-specific plant lectins"/>
    <property type="match status" value="1"/>
</dbReference>
<feature type="chain" id="PRO_5012910000" description="Bulb-type lectin domain-containing protein" evidence="4">
    <location>
        <begin position="17"/>
        <end position="481"/>
    </location>
</feature>
<dbReference type="STRING" id="93759.A0A1R3JCH0"/>
<dbReference type="EMBL" id="AWUE01016353">
    <property type="protein sequence ID" value="OMO92521.1"/>
    <property type="molecule type" value="Genomic_DNA"/>
</dbReference>
<organism evidence="6 7">
    <name type="scientific">Corchorus olitorius</name>
    <dbReference type="NCBI Taxonomy" id="93759"/>
    <lineage>
        <taxon>Eukaryota</taxon>
        <taxon>Viridiplantae</taxon>
        <taxon>Streptophyta</taxon>
        <taxon>Embryophyta</taxon>
        <taxon>Tracheophyta</taxon>
        <taxon>Spermatophyta</taxon>
        <taxon>Magnoliopsida</taxon>
        <taxon>eudicotyledons</taxon>
        <taxon>Gunneridae</taxon>
        <taxon>Pentapetalae</taxon>
        <taxon>rosids</taxon>
        <taxon>malvids</taxon>
        <taxon>Malvales</taxon>
        <taxon>Malvaceae</taxon>
        <taxon>Grewioideae</taxon>
        <taxon>Apeibeae</taxon>
        <taxon>Corchorus</taxon>
    </lineage>
</organism>
<dbReference type="InterPro" id="IPR003609">
    <property type="entry name" value="Pan_app"/>
</dbReference>
<evidence type="ECO:0000256" key="2">
    <source>
        <dbReference type="ARBA" id="ARBA00023157"/>
    </source>
</evidence>
<keyword evidence="2" id="KW-1015">Disulfide bond</keyword>
<reference evidence="7" key="1">
    <citation type="submission" date="2013-09" db="EMBL/GenBank/DDBJ databases">
        <title>Corchorus olitorius genome sequencing.</title>
        <authorList>
            <person name="Alam M."/>
            <person name="Haque M.S."/>
            <person name="Islam M.S."/>
            <person name="Emdad E.M."/>
            <person name="Islam M.M."/>
            <person name="Ahmed B."/>
            <person name="Halim A."/>
            <person name="Hossen Q.M.M."/>
            <person name="Hossain M.Z."/>
            <person name="Ahmed R."/>
            <person name="Khan M.M."/>
            <person name="Islam R."/>
            <person name="Rashid M.M."/>
            <person name="Khan S.A."/>
            <person name="Rahman M.S."/>
            <person name="Alam M."/>
            <person name="Yahiya A.S."/>
            <person name="Khan M.S."/>
            <person name="Azam M.S."/>
            <person name="Haque T."/>
            <person name="Lashkar M.Z.H."/>
            <person name="Akhand A.I."/>
            <person name="Morshed G."/>
            <person name="Roy S."/>
            <person name="Uddin K.S."/>
            <person name="Rabeya T."/>
            <person name="Hossain A.S."/>
            <person name="Chowdhury A."/>
            <person name="Snigdha A.R."/>
            <person name="Mortoza M.S."/>
            <person name="Matin S.A."/>
            <person name="Hoque S.M.E."/>
            <person name="Islam M.K."/>
            <person name="Roy D.K."/>
            <person name="Haider R."/>
            <person name="Moosa M.M."/>
            <person name="Elias S.M."/>
            <person name="Hasan A.M."/>
            <person name="Jahan S."/>
            <person name="Shafiuddin M."/>
            <person name="Mahmood N."/>
            <person name="Shommy N.S."/>
        </authorList>
    </citation>
    <scope>NUCLEOTIDE SEQUENCE [LARGE SCALE GENOMIC DNA]</scope>
    <source>
        <strain evidence="7">cv. O-4</strain>
    </source>
</reference>
<gene>
    <name evidence="6" type="ORF">COLO4_17504</name>
</gene>
<comment type="caution">
    <text evidence="6">The sequence shown here is derived from an EMBL/GenBank/DDBJ whole genome shotgun (WGS) entry which is preliminary data.</text>
</comment>
<name>A0A1R3JCH0_9ROSI</name>
<dbReference type="AlphaFoldDB" id="A0A1R3JCH0"/>
<dbReference type="Pfam" id="PF08276">
    <property type="entry name" value="PAN_2"/>
    <property type="match status" value="1"/>
</dbReference>
<evidence type="ECO:0000259" key="5">
    <source>
        <dbReference type="PROSITE" id="PS50927"/>
    </source>
</evidence>
<keyword evidence="7" id="KW-1185">Reference proteome</keyword>
<dbReference type="InterPro" id="IPR001480">
    <property type="entry name" value="Bulb-type_lectin_dom"/>
</dbReference>
<dbReference type="InterPro" id="IPR036426">
    <property type="entry name" value="Bulb-type_lectin_dom_sf"/>
</dbReference>
<dbReference type="InterPro" id="IPR051343">
    <property type="entry name" value="G-type_lectin_kinases/EP1-like"/>
</dbReference>
<proteinExistence type="predicted"/>
<dbReference type="Proteomes" id="UP000187203">
    <property type="component" value="Unassembled WGS sequence"/>
</dbReference>
<dbReference type="SMART" id="SM00108">
    <property type="entry name" value="B_lectin"/>
    <property type="match status" value="1"/>
</dbReference>
<dbReference type="PROSITE" id="PS50927">
    <property type="entry name" value="BULB_LECTIN"/>
    <property type="match status" value="1"/>
</dbReference>
<feature type="signal peptide" evidence="4">
    <location>
        <begin position="1"/>
        <end position="16"/>
    </location>
</feature>
<feature type="domain" description="Bulb-type lectin" evidence="5">
    <location>
        <begin position="40"/>
        <end position="162"/>
    </location>
</feature>
<evidence type="ECO:0000256" key="4">
    <source>
        <dbReference type="SAM" id="SignalP"/>
    </source>
</evidence>
<sequence length="481" mass="53754">MVLLFLILSNTCSSNAANSYPTLVKDPTFWRNNEIPPHLSFKFNDGSQLRLLLANANDNPDFGFGFFTKGNNTNAFYLVVVKFMTFYDVPPIVVWSANRDEPVGEFATLELRDGDVVLRNEDGYIIWSTETPGSIARRLHVIDGGDLRLVDNRHTLIWNSFNHPTDVWIPGQVLGLKHVLTSSISNSNFSSGIFHLGVTIDSIRAYVDSDPLQIYRTIFPFHESNEFYNFSIGFLNYTSGSVKYQSSGGDFQYIRLEPNGHLNVYQLVDGYNQTLISNVLEDKQYGDCSYPEVCGTYGICSDGQCSCPESSGSYFRPSNSSLGSFECAQVAPLSCQDTGFVDLNNVTYFSFVPQLLFTNPENCKRECLKNCSCKAALFSLKNKVEENELASLVDESNEDMQCHKEDAVKVMEIAILCLQTNLYKRPTAAKVVRFLEGLTNVEPISDYKFLTMIHIDEEPVATPADACYISPITASVLSGPR</sequence>
<protein>
    <recommendedName>
        <fullName evidence="5">Bulb-type lectin domain-containing protein</fullName>
    </recommendedName>
</protein>
<accession>A0A1R3JCH0</accession>
<dbReference type="PANTHER" id="PTHR47976">
    <property type="entry name" value="G-TYPE LECTIN S-RECEPTOR-LIKE SERINE/THREONINE-PROTEIN KINASE SD2-5"/>
    <property type="match status" value="1"/>
</dbReference>
<dbReference type="Gene3D" id="2.90.10.30">
    <property type="match status" value="1"/>
</dbReference>
<keyword evidence="3" id="KW-0325">Glycoprotein</keyword>
<evidence type="ECO:0000313" key="6">
    <source>
        <dbReference type="EMBL" id="OMO92521.1"/>
    </source>
</evidence>
<evidence type="ECO:0000313" key="7">
    <source>
        <dbReference type="Proteomes" id="UP000187203"/>
    </source>
</evidence>
<dbReference type="Pfam" id="PF01453">
    <property type="entry name" value="B_lectin"/>
    <property type="match status" value="1"/>
</dbReference>
<evidence type="ECO:0000256" key="3">
    <source>
        <dbReference type="ARBA" id="ARBA00023180"/>
    </source>
</evidence>
<dbReference type="PANTHER" id="PTHR47976:SF30">
    <property type="entry name" value="RECEPTOR-LIKE SERINE_THREONINE-PROTEIN KINASE"/>
    <property type="match status" value="1"/>
</dbReference>
<dbReference type="OrthoDB" id="4062651at2759"/>
<evidence type="ECO:0000256" key="1">
    <source>
        <dbReference type="ARBA" id="ARBA00022729"/>
    </source>
</evidence>
<keyword evidence="1 4" id="KW-0732">Signal</keyword>
<dbReference type="FunFam" id="2.90.10.30:FF:000003">
    <property type="entry name" value="Os04g0303100 protein"/>
    <property type="match status" value="1"/>
</dbReference>